<evidence type="ECO:0000256" key="1">
    <source>
        <dbReference type="ARBA" id="ARBA00004651"/>
    </source>
</evidence>
<dbReference type="GO" id="GO:0005886">
    <property type="term" value="C:plasma membrane"/>
    <property type="evidence" value="ECO:0007669"/>
    <property type="project" value="UniProtKB-SubCell"/>
</dbReference>
<dbReference type="EMBL" id="FMKA01000036">
    <property type="protein sequence ID" value="SCP99268.1"/>
    <property type="molecule type" value="Genomic_DNA"/>
</dbReference>
<keyword evidence="5 6" id="KW-0472">Membrane</keyword>
<feature type="transmembrane region" description="Helical" evidence="6">
    <location>
        <begin position="20"/>
        <end position="40"/>
    </location>
</feature>
<evidence type="ECO:0000256" key="4">
    <source>
        <dbReference type="ARBA" id="ARBA00022989"/>
    </source>
</evidence>
<evidence type="ECO:0000256" key="2">
    <source>
        <dbReference type="ARBA" id="ARBA00022475"/>
    </source>
</evidence>
<evidence type="ECO:0000256" key="5">
    <source>
        <dbReference type="ARBA" id="ARBA00023136"/>
    </source>
</evidence>
<gene>
    <name evidence="7" type="ORF">SAMN05421730_103628</name>
</gene>
<feature type="transmembrane region" description="Helical" evidence="6">
    <location>
        <begin position="261"/>
        <end position="281"/>
    </location>
</feature>
<comment type="subcellular location">
    <subcellularLocation>
        <location evidence="1">Cell membrane</location>
        <topology evidence="1">Multi-pass membrane protein</topology>
    </subcellularLocation>
</comment>
<dbReference type="GO" id="GO:0022857">
    <property type="term" value="F:transmembrane transporter activity"/>
    <property type="evidence" value="ECO:0007669"/>
    <property type="project" value="InterPro"/>
</dbReference>
<keyword evidence="3 6" id="KW-0812">Transmembrane</keyword>
<evidence type="ECO:0000313" key="7">
    <source>
        <dbReference type="EMBL" id="SCP99268.1"/>
    </source>
</evidence>
<proteinExistence type="predicted"/>
<keyword evidence="2" id="KW-1003">Cell membrane</keyword>
<feature type="transmembrane region" description="Helical" evidence="6">
    <location>
        <begin position="163"/>
        <end position="182"/>
    </location>
</feature>
<dbReference type="RefSeq" id="WP_091236600.1">
    <property type="nucleotide sequence ID" value="NZ_FMKA01000036.1"/>
</dbReference>
<dbReference type="PANTHER" id="PTHR32196">
    <property type="entry name" value="ABC TRANSPORTER PERMEASE PROTEIN YPHD-RELATED-RELATED"/>
    <property type="match status" value="1"/>
</dbReference>
<name>A0A1D3TXY6_9FIRM</name>
<feature type="transmembrane region" description="Helical" evidence="6">
    <location>
        <begin position="124"/>
        <end position="143"/>
    </location>
</feature>
<sequence length="323" mass="33893">MEEKKKSLDLSKLISKYSLVIILIVMMVVCSIANSNFLSAPNLLNVVKQQSVFILLALGAMLLISAGCLDLAAGSIVALSGVVSLYAYQIFPNVFVAFIVAILVAIACNLVSALMVTVFNTPPFIATLAMQLIARGLALYITGGQNLSGVGKDLAAVGQESTLGVPNSIYIMLILFLAVVYLTKYTIMGRSIYAVGGNEEAANGSGINVKAVKIKTYVINGLLTGVAATIYLSRVNGGMPNGAQSYEFDAMIATIVGGTSFSGGVGSASGTLIGAFIVGFLNNIMNLVGIDSYLQQVARGVIIGGAVIWDIYFKNKKTYKKGK</sequence>
<dbReference type="InterPro" id="IPR037294">
    <property type="entry name" value="ABC_BtuC-like"/>
</dbReference>
<dbReference type="Proteomes" id="UP000199315">
    <property type="component" value="Unassembled WGS sequence"/>
</dbReference>
<feature type="transmembrane region" description="Helical" evidence="6">
    <location>
        <begin position="90"/>
        <end position="112"/>
    </location>
</feature>
<dbReference type="OrthoDB" id="9813906at2"/>
<dbReference type="STRING" id="1619234.SAMN05421730_103628"/>
<dbReference type="InterPro" id="IPR001851">
    <property type="entry name" value="ABC_transp_permease"/>
</dbReference>
<feature type="transmembrane region" description="Helical" evidence="6">
    <location>
        <begin position="52"/>
        <end position="78"/>
    </location>
</feature>
<evidence type="ECO:0000256" key="3">
    <source>
        <dbReference type="ARBA" id="ARBA00022692"/>
    </source>
</evidence>
<protein>
    <submittedName>
        <fullName evidence="7">Inositol transport system permease protein</fullName>
    </submittedName>
</protein>
<feature type="transmembrane region" description="Helical" evidence="6">
    <location>
        <begin position="293"/>
        <end position="313"/>
    </location>
</feature>
<dbReference type="SUPFAM" id="SSF81345">
    <property type="entry name" value="ABC transporter involved in vitamin B12 uptake, BtuC"/>
    <property type="match status" value="1"/>
</dbReference>
<accession>A0A1D3TXY6</accession>
<reference evidence="7 8" key="1">
    <citation type="submission" date="2016-09" db="EMBL/GenBank/DDBJ databases">
        <authorList>
            <person name="Capua I."/>
            <person name="De Benedictis P."/>
            <person name="Joannis T."/>
            <person name="Lombin L.H."/>
            <person name="Cattoli G."/>
        </authorList>
    </citation>
    <scope>NUCLEOTIDE SEQUENCE [LARGE SCALE GENOMIC DNA]</scope>
    <source>
        <strain evidence="7 8">GluBS11</strain>
    </source>
</reference>
<keyword evidence="8" id="KW-1185">Reference proteome</keyword>
<keyword evidence="4 6" id="KW-1133">Transmembrane helix</keyword>
<dbReference type="CDD" id="cd06579">
    <property type="entry name" value="TM_PBP1_transp_AraH_like"/>
    <property type="match status" value="1"/>
</dbReference>
<dbReference type="AlphaFoldDB" id="A0A1D3TXY6"/>
<evidence type="ECO:0000256" key="6">
    <source>
        <dbReference type="SAM" id="Phobius"/>
    </source>
</evidence>
<organism evidence="7 8">
    <name type="scientific">Anaerobium acetethylicum</name>
    <dbReference type="NCBI Taxonomy" id="1619234"/>
    <lineage>
        <taxon>Bacteria</taxon>
        <taxon>Bacillati</taxon>
        <taxon>Bacillota</taxon>
        <taxon>Clostridia</taxon>
        <taxon>Lachnospirales</taxon>
        <taxon>Lachnospiraceae</taxon>
        <taxon>Anaerobium</taxon>
    </lineage>
</organism>
<evidence type="ECO:0000313" key="8">
    <source>
        <dbReference type="Proteomes" id="UP000199315"/>
    </source>
</evidence>
<dbReference type="Pfam" id="PF02653">
    <property type="entry name" value="BPD_transp_2"/>
    <property type="match status" value="1"/>
</dbReference>